<dbReference type="EMBL" id="MHTM01000044">
    <property type="protein sequence ID" value="OHA60862.1"/>
    <property type="molecule type" value="Genomic_DNA"/>
</dbReference>
<gene>
    <name evidence="1" type="ORF">A2556_00470</name>
</gene>
<name>A0A1G2QLI5_9BACT</name>
<accession>A0A1G2QLI5</accession>
<proteinExistence type="predicted"/>
<protein>
    <submittedName>
        <fullName evidence="1">Uncharacterized protein</fullName>
    </submittedName>
</protein>
<organism evidence="1 2">
    <name type="scientific">Candidatus Vogelbacteria bacterium RIFOXYD2_FULL_44_9</name>
    <dbReference type="NCBI Taxonomy" id="1802441"/>
    <lineage>
        <taxon>Bacteria</taxon>
        <taxon>Candidatus Vogeliibacteriota</taxon>
    </lineage>
</organism>
<evidence type="ECO:0000313" key="2">
    <source>
        <dbReference type="Proteomes" id="UP000177140"/>
    </source>
</evidence>
<dbReference type="AlphaFoldDB" id="A0A1G2QLI5"/>
<comment type="caution">
    <text evidence="1">The sequence shown here is derived from an EMBL/GenBank/DDBJ whole genome shotgun (WGS) entry which is preliminary data.</text>
</comment>
<sequence>MDKEVIQFPQSKDYELALILEGGDYLNLKNYLSNYLKIVFSETNTNKPDSEVIRDNLFNKLPVIIERFMSGGGPNKDYKFSSYFSWYISQELERLDN</sequence>
<reference evidence="1 2" key="1">
    <citation type="journal article" date="2016" name="Nat. Commun.">
        <title>Thousands of microbial genomes shed light on interconnected biogeochemical processes in an aquifer system.</title>
        <authorList>
            <person name="Anantharaman K."/>
            <person name="Brown C.T."/>
            <person name="Hug L.A."/>
            <person name="Sharon I."/>
            <person name="Castelle C.J."/>
            <person name="Probst A.J."/>
            <person name="Thomas B.C."/>
            <person name="Singh A."/>
            <person name="Wilkins M.J."/>
            <person name="Karaoz U."/>
            <person name="Brodie E.L."/>
            <person name="Williams K.H."/>
            <person name="Hubbard S.S."/>
            <person name="Banfield J.F."/>
        </authorList>
    </citation>
    <scope>NUCLEOTIDE SEQUENCE [LARGE SCALE GENOMIC DNA]</scope>
</reference>
<dbReference type="Proteomes" id="UP000177140">
    <property type="component" value="Unassembled WGS sequence"/>
</dbReference>
<evidence type="ECO:0000313" key="1">
    <source>
        <dbReference type="EMBL" id="OHA60862.1"/>
    </source>
</evidence>